<accession>A0A834LUG6</accession>
<comment type="caution">
    <text evidence="2">The sequence shown here is derived from an EMBL/GenBank/DDBJ whole genome shotgun (WGS) entry which is preliminary data.</text>
</comment>
<dbReference type="AlphaFoldDB" id="A0A834LUG6"/>
<dbReference type="Proteomes" id="UP000626092">
    <property type="component" value="Unassembled WGS sequence"/>
</dbReference>
<evidence type="ECO:0000313" key="3">
    <source>
        <dbReference type="Proteomes" id="UP000626092"/>
    </source>
</evidence>
<dbReference type="OrthoDB" id="434619at2759"/>
<proteinExistence type="predicted"/>
<reference evidence="2" key="1">
    <citation type="submission" date="2019-11" db="EMBL/GenBank/DDBJ databases">
        <authorList>
            <person name="Liu Y."/>
            <person name="Hou J."/>
            <person name="Li T.-Q."/>
            <person name="Guan C.-H."/>
            <person name="Wu X."/>
            <person name="Wu H.-Z."/>
            <person name="Ling F."/>
            <person name="Zhang R."/>
            <person name="Shi X.-G."/>
            <person name="Ren J.-P."/>
            <person name="Chen E.-F."/>
            <person name="Sun J.-M."/>
        </authorList>
    </citation>
    <scope>NUCLEOTIDE SEQUENCE</scope>
    <source>
        <strain evidence="2">Adult_tree_wgs_1</strain>
        <tissue evidence="2">Leaves</tissue>
    </source>
</reference>
<protein>
    <submittedName>
        <fullName evidence="2">Uncharacterized protein</fullName>
    </submittedName>
</protein>
<feature type="region of interest" description="Disordered" evidence="1">
    <location>
        <begin position="322"/>
        <end position="342"/>
    </location>
</feature>
<dbReference type="EMBL" id="WJXA01000003">
    <property type="protein sequence ID" value="KAF7147268.1"/>
    <property type="molecule type" value="Genomic_DNA"/>
</dbReference>
<evidence type="ECO:0000256" key="1">
    <source>
        <dbReference type="SAM" id="MobiDB-lite"/>
    </source>
</evidence>
<name>A0A834LUG6_RHOSS</name>
<organism evidence="2 3">
    <name type="scientific">Rhododendron simsii</name>
    <name type="common">Sims's rhododendron</name>
    <dbReference type="NCBI Taxonomy" id="118357"/>
    <lineage>
        <taxon>Eukaryota</taxon>
        <taxon>Viridiplantae</taxon>
        <taxon>Streptophyta</taxon>
        <taxon>Embryophyta</taxon>
        <taxon>Tracheophyta</taxon>
        <taxon>Spermatophyta</taxon>
        <taxon>Magnoliopsida</taxon>
        <taxon>eudicotyledons</taxon>
        <taxon>Gunneridae</taxon>
        <taxon>Pentapetalae</taxon>
        <taxon>asterids</taxon>
        <taxon>Ericales</taxon>
        <taxon>Ericaceae</taxon>
        <taxon>Ericoideae</taxon>
        <taxon>Rhodoreae</taxon>
        <taxon>Rhododendron</taxon>
    </lineage>
</organism>
<keyword evidence="3" id="KW-1185">Reference proteome</keyword>
<evidence type="ECO:0000313" key="2">
    <source>
        <dbReference type="EMBL" id="KAF7147268.1"/>
    </source>
</evidence>
<sequence>MKPVPEECSFRVVTYGIHLLSVCVYAPARIKSLGRRTTWRHKTTFVIEDLSERAIKIKDDECPRVVALTVEFCHGLPKQSIVEFHEVIVGSIAMLERILGGEAGEASDGLQRPNGHFSHSHVMNSFQVYGNLLDHTGDEVSRRGMILALDLASSGVFDAWRRPGGIRDSRAFQFHFTFLSLSLSLPPRSHHHATASSKCDRRRLSPPFSIGYCALLFRVSCHLQGLIRLLLRFGVSTVSRAILAIFCLLACSSGLLELSDEHCFECRPAVFAEEKNRTSGGTTVLLPALVSALVTVIAQALNVYKTMIGGNAGDMFKDISPPEITANVKPGPPSDNSTKNDSSALAKQMMEMIQFFHSSVPRRNIRLTPEPP</sequence>
<gene>
    <name evidence="2" type="ORF">RHSIM_Rhsim03G0077700</name>
</gene>